<keyword evidence="2" id="KW-1185">Reference proteome</keyword>
<protein>
    <submittedName>
        <fullName evidence="1">Protein AMN1</fullName>
    </submittedName>
</protein>
<proteinExistence type="predicted"/>
<comment type="caution">
    <text evidence="1">The sequence shown here is derived from an EMBL/GenBank/DDBJ whole genome shotgun (WGS) entry which is preliminary data.</text>
</comment>
<evidence type="ECO:0000313" key="2">
    <source>
        <dbReference type="Proteomes" id="UP000094527"/>
    </source>
</evidence>
<dbReference type="OrthoDB" id="10257471at2759"/>
<dbReference type="SUPFAM" id="SSF52047">
    <property type="entry name" value="RNI-like"/>
    <property type="match status" value="1"/>
</dbReference>
<evidence type="ECO:0000313" key="1">
    <source>
        <dbReference type="EMBL" id="ODM89546.1"/>
    </source>
</evidence>
<dbReference type="InterPro" id="IPR001611">
    <property type="entry name" value="Leu-rich_rpt"/>
</dbReference>
<dbReference type="EMBL" id="LJIJ01002553">
    <property type="protein sequence ID" value="ODM89546.1"/>
    <property type="molecule type" value="Genomic_DNA"/>
</dbReference>
<dbReference type="AlphaFoldDB" id="A0A1D2M984"/>
<dbReference type="Pfam" id="PF13516">
    <property type="entry name" value="LRR_6"/>
    <property type="match status" value="1"/>
</dbReference>
<dbReference type="PANTHER" id="PTHR13318">
    <property type="entry name" value="PARTNER OF PAIRED, ISOFORM B-RELATED"/>
    <property type="match status" value="1"/>
</dbReference>
<dbReference type="GO" id="GO:0031146">
    <property type="term" value="P:SCF-dependent proteasomal ubiquitin-dependent protein catabolic process"/>
    <property type="evidence" value="ECO:0007669"/>
    <property type="project" value="TreeGrafter"/>
</dbReference>
<dbReference type="GO" id="GO:0019005">
    <property type="term" value="C:SCF ubiquitin ligase complex"/>
    <property type="evidence" value="ECO:0007669"/>
    <property type="project" value="TreeGrafter"/>
</dbReference>
<dbReference type="Gene3D" id="3.80.10.10">
    <property type="entry name" value="Ribonuclease Inhibitor"/>
    <property type="match status" value="1"/>
</dbReference>
<accession>A0A1D2M984</accession>
<gene>
    <name evidence="1" type="ORF">Ocin01_17136</name>
</gene>
<sequence length="280" mass="31777">MRSVSHDNYDLMRRRHQFQLESSVELGTLQQLAVSVIVTAYKDHREEWIKSMPCIPKKIRQEICKRLMYKGDLDNELFSLCVDVDRNVWDLRTIRGNFTSESCAVLSQCKSLELLRLSYPSCSSAALTNMLKNFTQLRLLEVTNTEEMNDSVIEAVASSCPHLEVLNVKGTAVTNQGMLTIANLQLKLSELDISRTNISREGVDFLKSGPMKETLKLLRFNRCEMLGSAKTIRDIVLSFSNLKDYSFDFIEGEDEAEINDALNQLPGPTPGQNVFFNIPL</sequence>
<reference evidence="1 2" key="1">
    <citation type="journal article" date="2016" name="Genome Biol. Evol.">
        <title>Gene Family Evolution Reflects Adaptation to Soil Environmental Stressors in the Genome of the Collembolan Orchesella cincta.</title>
        <authorList>
            <person name="Faddeeva-Vakhrusheva A."/>
            <person name="Derks M.F."/>
            <person name="Anvar S.Y."/>
            <person name="Agamennone V."/>
            <person name="Suring W."/>
            <person name="Smit S."/>
            <person name="van Straalen N.M."/>
            <person name="Roelofs D."/>
        </authorList>
    </citation>
    <scope>NUCLEOTIDE SEQUENCE [LARGE SCALE GENOMIC DNA]</scope>
    <source>
        <tissue evidence="1">Mixed pool</tissue>
    </source>
</reference>
<name>A0A1D2M984_ORCCI</name>
<organism evidence="1 2">
    <name type="scientific">Orchesella cincta</name>
    <name type="common">Springtail</name>
    <name type="synonym">Podura cincta</name>
    <dbReference type="NCBI Taxonomy" id="48709"/>
    <lineage>
        <taxon>Eukaryota</taxon>
        <taxon>Metazoa</taxon>
        <taxon>Ecdysozoa</taxon>
        <taxon>Arthropoda</taxon>
        <taxon>Hexapoda</taxon>
        <taxon>Collembola</taxon>
        <taxon>Entomobryomorpha</taxon>
        <taxon>Entomobryoidea</taxon>
        <taxon>Orchesellidae</taxon>
        <taxon>Orchesellinae</taxon>
        <taxon>Orchesella</taxon>
    </lineage>
</organism>
<dbReference type="InterPro" id="IPR032675">
    <property type="entry name" value="LRR_dom_sf"/>
</dbReference>
<dbReference type="Proteomes" id="UP000094527">
    <property type="component" value="Unassembled WGS sequence"/>
</dbReference>